<dbReference type="PANTHER" id="PTHR46663:SF3">
    <property type="entry name" value="SLL0267 PROTEIN"/>
    <property type="match status" value="1"/>
</dbReference>
<dbReference type="InterPro" id="IPR043128">
    <property type="entry name" value="Rev_trsase/Diguanyl_cyclase"/>
</dbReference>
<comment type="caution">
    <text evidence="1">Lacks conserved residue(s) required for the propagation of feature annotation.</text>
</comment>
<dbReference type="PROSITE" id="PS50113">
    <property type="entry name" value="PAC"/>
    <property type="match status" value="1"/>
</dbReference>
<dbReference type="EMBL" id="BLXX01000008">
    <property type="protein sequence ID" value="GFO60413.1"/>
    <property type="molecule type" value="Genomic_DNA"/>
</dbReference>
<dbReference type="RefSeq" id="WP_183355234.1">
    <property type="nucleotide sequence ID" value="NZ_BLXX01000008.1"/>
</dbReference>
<dbReference type="SMART" id="SM00091">
    <property type="entry name" value="PAS"/>
    <property type="match status" value="1"/>
</dbReference>
<dbReference type="Pfam" id="PF00072">
    <property type="entry name" value="Response_reg"/>
    <property type="match status" value="1"/>
</dbReference>
<feature type="domain" description="PAC" evidence="3">
    <location>
        <begin position="219"/>
        <end position="269"/>
    </location>
</feature>
<evidence type="ECO:0000259" key="3">
    <source>
        <dbReference type="PROSITE" id="PS50113"/>
    </source>
</evidence>
<dbReference type="InterPro" id="IPR029787">
    <property type="entry name" value="Nucleotide_cyclase"/>
</dbReference>
<evidence type="ECO:0000259" key="2">
    <source>
        <dbReference type="PROSITE" id="PS50110"/>
    </source>
</evidence>
<dbReference type="Gene3D" id="3.40.50.2300">
    <property type="match status" value="1"/>
</dbReference>
<dbReference type="InterPro" id="IPR000160">
    <property type="entry name" value="GGDEF_dom"/>
</dbReference>
<evidence type="ECO:0000259" key="4">
    <source>
        <dbReference type="PROSITE" id="PS50887"/>
    </source>
</evidence>
<dbReference type="NCBIfam" id="TIGR00254">
    <property type="entry name" value="GGDEF"/>
    <property type="match status" value="1"/>
</dbReference>
<dbReference type="Proteomes" id="UP000556026">
    <property type="component" value="Unassembled WGS sequence"/>
</dbReference>
<gene>
    <name evidence="5" type="ORF">GMST_27380</name>
</gene>
<dbReference type="InterPro" id="IPR011006">
    <property type="entry name" value="CheY-like_superfamily"/>
</dbReference>
<dbReference type="SUPFAM" id="SSF55785">
    <property type="entry name" value="PYP-like sensor domain (PAS domain)"/>
    <property type="match status" value="1"/>
</dbReference>
<dbReference type="InterPro" id="IPR000700">
    <property type="entry name" value="PAS-assoc_C"/>
</dbReference>
<protein>
    <submittedName>
        <fullName evidence="5">Diguanylate cyclase</fullName>
    </submittedName>
</protein>
<dbReference type="InterPro" id="IPR001789">
    <property type="entry name" value="Sig_transdc_resp-reg_receiver"/>
</dbReference>
<proteinExistence type="predicted"/>
<evidence type="ECO:0000313" key="5">
    <source>
        <dbReference type="EMBL" id="GFO60413.1"/>
    </source>
</evidence>
<organism evidence="5 6">
    <name type="scientific">Geomonas silvestris</name>
    <dbReference type="NCBI Taxonomy" id="2740184"/>
    <lineage>
        <taxon>Bacteria</taxon>
        <taxon>Pseudomonadati</taxon>
        <taxon>Thermodesulfobacteriota</taxon>
        <taxon>Desulfuromonadia</taxon>
        <taxon>Geobacterales</taxon>
        <taxon>Geobacteraceae</taxon>
        <taxon>Geomonas</taxon>
    </lineage>
</organism>
<dbReference type="InterPro" id="IPR000014">
    <property type="entry name" value="PAS"/>
</dbReference>
<sequence length="466" mass="52140">MLHDNVRHNSGSLTPTRILHLENNAELAHLLKHHLERFSYLVDTVADSDGCFEALKAARYRAVVLGYRPANLDGLEVLRRLADRDPAPPAVMVTGEGSEAVAVAALKLGAVDYLVVDDQQTYLEMLPGVLGQALERPRRGPGLRQLERYRDLVDLSPYGITLYRDGRFEYINPAGLKILAASGSDDLLGREILEFVHPHYHQVFLERLRLLEERSIEVPWMEEKFLRLDGVPVDVEVTAHPFGQEGSPAFQIIFRDITERKAAVQRLERMAHYDELTALPSRSFFYDRLDQLILQGKRDGARFALLFIDLDRFSEANEEFGHYYGDLILKEVAVRLKSCLRETDTVARLDGGEFVVILSKIAGREDAARVAERISSALLEPFDLQGQVCFLGASIGVSLFPEDGETKEQQLLKAGTAMYCSKQLGRNSCHFFSPDPAHGDPPRRLTRSGAVPGTEAVAHADSLPVW</sequence>
<reference evidence="6" key="1">
    <citation type="submission" date="2020-06" db="EMBL/GenBank/DDBJ databases">
        <title>Draft genomic sequence of Geomonas sp. Red330.</title>
        <authorList>
            <person name="Itoh H."/>
            <person name="Zhenxing X."/>
            <person name="Ushijima N."/>
            <person name="Masuda Y."/>
            <person name="Shiratori Y."/>
            <person name="Senoo K."/>
        </authorList>
    </citation>
    <scope>NUCLEOTIDE SEQUENCE [LARGE SCALE GENOMIC DNA]</scope>
    <source>
        <strain evidence="6">Red330</strain>
    </source>
</reference>
<dbReference type="CDD" id="cd00156">
    <property type="entry name" value="REC"/>
    <property type="match status" value="1"/>
</dbReference>
<dbReference type="GO" id="GO:0000160">
    <property type="term" value="P:phosphorelay signal transduction system"/>
    <property type="evidence" value="ECO:0007669"/>
    <property type="project" value="InterPro"/>
</dbReference>
<dbReference type="Gene3D" id="3.30.70.270">
    <property type="match status" value="1"/>
</dbReference>
<dbReference type="SMART" id="SM00448">
    <property type="entry name" value="REC"/>
    <property type="match status" value="1"/>
</dbReference>
<dbReference type="PROSITE" id="PS50887">
    <property type="entry name" value="GGDEF"/>
    <property type="match status" value="1"/>
</dbReference>
<evidence type="ECO:0000256" key="1">
    <source>
        <dbReference type="PROSITE-ProRule" id="PRU00169"/>
    </source>
</evidence>
<accession>A0A6V8MKZ9</accession>
<feature type="domain" description="GGDEF" evidence="4">
    <location>
        <begin position="301"/>
        <end position="434"/>
    </location>
</feature>
<dbReference type="Gene3D" id="3.30.450.20">
    <property type="entry name" value="PAS domain"/>
    <property type="match status" value="1"/>
</dbReference>
<dbReference type="InterPro" id="IPR035965">
    <property type="entry name" value="PAS-like_dom_sf"/>
</dbReference>
<dbReference type="NCBIfam" id="TIGR00229">
    <property type="entry name" value="sensory_box"/>
    <property type="match status" value="1"/>
</dbReference>
<comment type="caution">
    <text evidence="5">The sequence shown here is derived from an EMBL/GenBank/DDBJ whole genome shotgun (WGS) entry which is preliminary data.</text>
</comment>
<name>A0A6V8MKZ9_9BACT</name>
<dbReference type="PANTHER" id="PTHR46663">
    <property type="entry name" value="DIGUANYLATE CYCLASE DGCT-RELATED"/>
    <property type="match status" value="1"/>
</dbReference>
<dbReference type="Pfam" id="PF00990">
    <property type="entry name" value="GGDEF"/>
    <property type="match status" value="1"/>
</dbReference>
<dbReference type="Pfam" id="PF13426">
    <property type="entry name" value="PAS_9"/>
    <property type="match status" value="1"/>
</dbReference>
<dbReference type="InterPro" id="IPR052163">
    <property type="entry name" value="DGC-Regulatory_Protein"/>
</dbReference>
<dbReference type="CDD" id="cd00130">
    <property type="entry name" value="PAS"/>
    <property type="match status" value="1"/>
</dbReference>
<dbReference type="SUPFAM" id="SSF52172">
    <property type="entry name" value="CheY-like"/>
    <property type="match status" value="1"/>
</dbReference>
<dbReference type="AlphaFoldDB" id="A0A6V8MKZ9"/>
<dbReference type="PROSITE" id="PS50110">
    <property type="entry name" value="RESPONSE_REGULATORY"/>
    <property type="match status" value="1"/>
</dbReference>
<dbReference type="CDD" id="cd01949">
    <property type="entry name" value="GGDEF"/>
    <property type="match status" value="1"/>
</dbReference>
<dbReference type="SMART" id="SM00267">
    <property type="entry name" value="GGDEF"/>
    <property type="match status" value="1"/>
</dbReference>
<dbReference type="SUPFAM" id="SSF55073">
    <property type="entry name" value="Nucleotide cyclase"/>
    <property type="match status" value="1"/>
</dbReference>
<feature type="domain" description="Response regulatory" evidence="2">
    <location>
        <begin position="17"/>
        <end position="131"/>
    </location>
</feature>
<evidence type="ECO:0000313" key="6">
    <source>
        <dbReference type="Proteomes" id="UP000556026"/>
    </source>
</evidence>
<keyword evidence="6" id="KW-1185">Reference proteome</keyword>